<proteinExistence type="predicted"/>
<dbReference type="AlphaFoldDB" id="A0A7H8Q6D0"/>
<dbReference type="GO" id="GO:0008233">
    <property type="term" value="F:peptidase activity"/>
    <property type="evidence" value="ECO:0007669"/>
    <property type="project" value="InterPro"/>
</dbReference>
<dbReference type="PROSITE" id="PS51781">
    <property type="entry name" value="SH3B"/>
    <property type="match status" value="2"/>
</dbReference>
<sequence>MKKQFWLRNAGLASAAAALALTVTPLGERLPFNHAIQAEASTHTYQTIENLNLRSGASAETAVVTIIPKGAQVELVSKSGSWVKVSYGAKTGYVNSKFLSNREEQKPAAQTHVTIDKLNLREGAGVQYNIITEIPEGETVRLISGKSGWVEVSYGNQTGYVNSAYLKAVKAPAEKAEKYPAPSAETPGTYIDGILIVNKEYALPSDYNPGVVPEAEQAVMDMLQEAKEQGLSIKTVSAFRSYSYQAGLYDNYVNRYGQAQADTVSAKAGHSEHQAGLAFDFGSTSNIGLSKSFADTAEGQWLADNAHKYGFILRYPEGKEHITGYQYEPWHFRYLGAENAEKVKDSGKALEEYLELTEE</sequence>
<feature type="signal peptide" evidence="1">
    <location>
        <begin position="1"/>
        <end position="20"/>
    </location>
</feature>
<dbReference type="InterPro" id="IPR036028">
    <property type="entry name" value="SH3-like_dom_sf"/>
</dbReference>
<dbReference type="SUPFAM" id="SSF55166">
    <property type="entry name" value="Hedgehog/DD-peptidase"/>
    <property type="match status" value="1"/>
</dbReference>
<dbReference type="SUPFAM" id="SSF50044">
    <property type="entry name" value="SH3-domain"/>
    <property type="match status" value="1"/>
</dbReference>
<dbReference type="SMART" id="SM00287">
    <property type="entry name" value="SH3b"/>
    <property type="match status" value="2"/>
</dbReference>
<dbReference type="EMBL" id="CP051177">
    <property type="protein sequence ID" value="QKX49499.1"/>
    <property type="molecule type" value="Genomic_DNA"/>
</dbReference>
<organism evidence="3 4">
    <name type="scientific">Planococcus glaciei</name>
    <dbReference type="NCBI Taxonomy" id="459472"/>
    <lineage>
        <taxon>Bacteria</taxon>
        <taxon>Bacillati</taxon>
        <taxon>Bacillota</taxon>
        <taxon>Bacilli</taxon>
        <taxon>Bacillales</taxon>
        <taxon>Caryophanaceae</taxon>
        <taxon>Planococcus</taxon>
    </lineage>
</organism>
<dbReference type="Gene3D" id="3.30.1380.10">
    <property type="match status" value="1"/>
</dbReference>
<reference evidence="3 4" key="1">
    <citation type="submission" date="2020-04" db="EMBL/GenBank/DDBJ databases">
        <authorList>
            <person name="Pajer P."/>
            <person name="Broz P."/>
        </authorList>
    </citation>
    <scope>NUCLEOTIDE SEQUENCE [LARGE SCALE GENOMIC DNA]</scope>
    <source>
        <strain evidence="4">NRL-ATB46093</strain>
    </source>
</reference>
<dbReference type="PANTHER" id="PTHR34385:SF1">
    <property type="entry name" value="PEPTIDOGLYCAN L-ALANYL-D-GLUTAMATE ENDOPEPTIDASE CWLK"/>
    <property type="match status" value="1"/>
</dbReference>
<evidence type="ECO:0000259" key="2">
    <source>
        <dbReference type="PROSITE" id="PS51781"/>
    </source>
</evidence>
<dbReference type="InterPro" id="IPR003709">
    <property type="entry name" value="VanY-like_core_dom"/>
</dbReference>
<dbReference type="InterPro" id="IPR058193">
    <property type="entry name" value="VanY/YodJ_core_dom"/>
</dbReference>
<accession>A0A7H8Q6D0</accession>
<feature type="chain" id="PRO_5039202591" evidence="1">
    <location>
        <begin position="21"/>
        <end position="359"/>
    </location>
</feature>
<dbReference type="RefSeq" id="WP_176293975.1">
    <property type="nucleotide sequence ID" value="NZ_CP051177.1"/>
</dbReference>
<evidence type="ECO:0000313" key="3">
    <source>
        <dbReference type="EMBL" id="QKX49499.1"/>
    </source>
</evidence>
<reference evidence="4" key="2">
    <citation type="submission" date="2020-06" db="EMBL/GenBank/DDBJ databases">
        <title>Isolation of Planomicrobium glaciei.</title>
        <authorList>
            <person name="Malisova L."/>
            <person name="Safrankova R."/>
            <person name="Jakubu V."/>
            <person name="Spanelova P."/>
        </authorList>
    </citation>
    <scope>NUCLEOTIDE SEQUENCE [LARGE SCALE GENOMIC DNA]</scope>
    <source>
        <strain evidence="4">NRL-ATB46093</strain>
    </source>
</reference>
<dbReference type="Proteomes" id="UP000509222">
    <property type="component" value="Chromosome"/>
</dbReference>
<dbReference type="CDD" id="cd14852">
    <property type="entry name" value="LD-carboxypeptidase"/>
    <property type="match status" value="1"/>
</dbReference>
<dbReference type="Pfam" id="PF08239">
    <property type="entry name" value="SH3_3"/>
    <property type="match status" value="2"/>
</dbReference>
<gene>
    <name evidence="3" type="ORF">HF394_02270</name>
</gene>
<name>A0A7H8Q6D0_9BACL</name>
<dbReference type="InterPro" id="IPR009045">
    <property type="entry name" value="Zn_M74/Hedgehog-like"/>
</dbReference>
<protein>
    <submittedName>
        <fullName evidence="3">SH3 domain-containing protein</fullName>
    </submittedName>
</protein>
<dbReference type="Pfam" id="PF02557">
    <property type="entry name" value="VanY"/>
    <property type="match status" value="1"/>
</dbReference>
<dbReference type="Gene3D" id="2.30.30.40">
    <property type="entry name" value="SH3 Domains"/>
    <property type="match status" value="2"/>
</dbReference>
<dbReference type="PANTHER" id="PTHR34385">
    <property type="entry name" value="D-ALANYL-D-ALANINE CARBOXYPEPTIDASE"/>
    <property type="match status" value="1"/>
</dbReference>
<keyword evidence="1" id="KW-0732">Signal</keyword>
<keyword evidence="4" id="KW-1185">Reference proteome</keyword>
<feature type="domain" description="SH3b" evidence="2">
    <location>
        <begin position="38"/>
        <end position="103"/>
    </location>
</feature>
<dbReference type="GO" id="GO:0006508">
    <property type="term" value="P:proteolysis"/>
    <property type="evidence" value="ECO:0007669"/>
    <property type="project" value="InterPro"/>
</dbReference>
<dbReference type="InterPro" id="IPR003646">
    <property type="entry name" value="SH3-like_bac-type"/>
</dbReference>
<evidence type="ECO:0000256" key="1">
    <source>
        <dbReference type="SAM" id="SignalP"/>
    </source>
</evidence>
<feature type="domain" description="SH3b" evidence="2">
    <location>
        <begin position="108"/>
        <end position="170"/>
    </location>
</feature>
<dbReference type="InterPro" id="IPR052179">
    <property type="entry name" value="DD-CPase-like"/>
</dbReference>
<evidence type="ECO:0000313" key="4">
    <source>
        <dbReference type="Proteomes" id="UP000509222"/>
    </source>
</evidence>